<evidence type="ECO:0000313" key="2">
    <source>
        <dbReference type="Proteomes" id="UP000199206"/>
    </source>
</evidence>
<dbReference type="InterPro" id="IPR008018">
    <property type="entry name" value="Phage_tail_attach_FII"/>
</dbReference>
<dbReference type="RefSeq" id="WP_093664168.1">
    <property type="nucleotide sequence ID" value="NZ_FOCF01000001.1"/>
</dbReference>
<dbReference type="OrthoDB" id="8481407at2"/>
<name>A0A1H7ZYG4_9SPHN</name>
<sequence length="106" mass="11390">MGNFSERRRAVIDAAFAAFGEDALFGDAEQPVRIRFKGSDADEAISGLRVVASGLIGRLRSWEVSAPRRGQSLAVAAGDFAGTYTIMGEPMLDAKRIWTVELTQAA</sequence>
<evidence type="ECO:0000313" key="1">
    <source>
        <dbReference type="EMBL" id="SEM62754.1"/>
    </source>
</evidence>
<dbReference type="Proteomes" id="UP000199206">
    <property type="component" value="Unassembled WGS sequence"/>
</dbReference>
<keyword evidence="2" id="KW-1185">Reference proteome</keyword>
<dbReference type="STRING" id="1166340.SAMN05192583_0885"/>
<organism evidence="1 2">
    <name type="scientific">Sphingomonas gellani</name>
    <dbReference type="NCBI Taxonomy" id="1166340"/>
    <lineage>
        <taxon>Bacteria</taxon>
        <taxon>Pseudomonadati</taxon>
        <taxon>Pseudomonadota</taxon>
        <taxon>Alphaproteobacteria</taxon>
        <taxon>Sphingomonadales</taxon>
        <taxon>Sphingomonadaceae</taxon>
        <taxon>Sphingomonas</taxon>
    </lineage>
</organism>
<protein>
    <submittedName>
        <fullName evidence="1">Uncharacterized protein</fullName>
    </submittedName>
</protein>
<dbReference type="EMBL" id="FOCF01000001">
    <property type="protein sequence ID" value="SEM62754.1"/>
    <property type="molecule type" value="Genomic_DNA"/>
</dbReference>
<dbReference type="GO" id="GO:0019068">
    <property type="term" value="P:virion assembly"/>
    <property type="evidence" value="ECO:0007669"/>
    <property type="project" value="InterPro"/>
</dbReference>
<dbReference type="Pfam" id="PF05354">
    <property type="entry name" value="Phage_attach"/>
    <property type="match status" value="1"/>
</dbReference>
<dbReference type="AlphaFoldDB" id="A0A1H7ZYG4"/>
<gene>
    <name evidence="1" type="ORF">SAMN05192583_0885</name>
</gene>
<proteinExistence type="predicted"/>
<accession>A0A1H7ZYG4</accession>
<reference evidence="2" key="1">
    <citation type="submission" date="2016-10" db="EMBL/GenBank/DDBJ databases">
        <authorList>
            <person name="Varghese N."/>
            <person name="Submissions S."/>
        </authorList>
    </citation>
    <scope>NUCLEOTIDE SEQUENCE [LARGE SCALE GENOMIC DNA]</scope>
    <source>
        <strain evidence="2">S6-262</strain>
    </source>
</reference>